<comment type="caution">
    <text evidence="3">The sequence shown here is derived from an EMBL/GenBank/DDBJ whole genome shotgun (WGS) entry which is preliminary data.</text>
</comment>
<accession>A0ABV5EGL3</accession>
<dbReference type="RefSeq" id="WP_376734383.1">
    <property type="nucleotide sequence ID" value="NZ_JAYMRP010000023.1"/>
</dbReference>
<organism evidence="3 4">
    <name type="scientific">Streptomyces broussonetiae</name>
    <dbReference type="NCBI Taxonomy" id="2686304"/>
    <lineage>
        <taxon>Bacteria</taxon>
        <taxon>Bacillati</taxon>
        <taxon>Actinomycetota</taxon>
        <taxon>Actinomycetes</taxon>
        <taxon>Kitasatosporales</taxon>
        <taxon>Streptomycetaceae</taxon>
        <taxon>Streptomyces</taxon>
    </lineage>
</organism>
<protein>
    <submittedName>
        <fullName evidence="3">Lantibiotic dehydratase</fullName>
    </submittedName>
</protein>
<dbReference type="EMBL" id="JAYMRP010000023">
    <property type="protein sequence ID" value="MFB8775803.1"/>
    <property type="molecule type" value="Genomic_DNA"/>
</dbReference>
<evidence type="ECO:0000259" key="1">
    <source>
        <dbReference type="Pfam" id="PF04738"/>
    </source>
</evidence>
<evidence type="ECO:0000259" key="2">
    <source>
        <dbReference type="Pfam" id="PF14028"/>
    </source>
</evidence>
<reference evidence="3 4" key="1">
    <citation type="submission" date="2024-01" db="EMBL/GenBank/DDBJ databases">
        <title>Genome mining of biosynthetic gene clusters to explore secondary metabolites of Streptomyces sp.</title>
        <authorList>
            <person name="Baig A."/>
            <person name="Ajitkumar Shintre N."/>
            <person name="Kumar H."/>
            <person name="Anbarasu A."/>
            <person name="Ramaiah S."/>
        </authorList>
    </citation>
    <scope>NUCLEOTIDE SEQUENCE [LARGE SCALE GENOMIC DNA]</scope>
    <source>
        <strain evidence="3 4">A57</strain>
    </source>
</reference>
<sequence length="968" mass="105402">MYRHVDAALVRAAAGHVDDQTVWPDLTGAPEDPASWRSWLQQIWSNADFAAAVRAASPDLASRVEQICAGRPLPAPAVRRTVIAMLRYLLRARTRATPFGLFAGVAAVRIGAVPALRVGTAHHAVARSDAAHSTALIDRFEQHPALRPRLMLLASSLLVERDGHMVIEHRPSGRPDKGPEHVRIRVTAPVREALDGARTPVLWGDLAAKLSTSFPSAPPSVIDSLIADLVRQRLLLTSLRPAMTVTDPLAPLLEQARHLPSAEASEIQSTRRSALDLWVDWDLTVSTAVVQEAAAAAKALVRLAPRASLTGWAEWHGRFLDRYGPRAAVPVLDAIDMLGYPSGFLGAASSPTASPLPDRDRRLIKLAHAAGMQRRLEIQLDDAAIEDLATVDPGHPVQPSTELTVRIDAESVTALDQGEFTLHVVGVARSAGATTGRFLHLLDDEDRRRMTEAYDALPAVHRDALRAQIISTPLSVSAENVARAPQATELVISLGDYCGPDAQLLPVTDLAVTADAERLHLISLSRRRPVHTLLLNAVDLGHHSHPLCRFLAEAPAALAVPCTGFRWGTAASNLTFLPALRYGRTILSPARWLLTRDDLPAAPAPWPQWDEALTRWRHGVQMPDRVYLSEADQCMALDLTEPSHRALLRVHLDRDGTVTLHPAPRPQDLGWTGGRAHEVVIPLSTEQNVAPVRGPGRAVSREHGHLPGCADRISLHLHGHRDRQDTLLTRHLPSFAGDDLGARQWWFVRYRDPDDHLRVRLTCQPGTLSAAFEAIGEWTRRLRQHSLITHASVVTYHPETARFGGPTAIDAAERYFAADSAAALAQLAAQAGTDAPDVRAITAASMVDIAAAVLGDSTTAMQWLIEHTRTDPTAPPRTVYRQAVGLVNAPPAGLSKDVSAAWSARREALADYRRALTDAAIHPDELLPDLLHLHHVRMRGPGLPEERTHLHLARAAALSWMARARSTS</sequence>
<name>A0ABV5EGL3_9ACTN</name>
<feature type="domain" description="Lantibiotic dehydratase N-terminal" evidence="1">
    <location>
        <begin position="270"/>
        <end position="648"/>
    </location>
</feature>
<gene>
    <name evidence="3" type="ORF">VSS16_24195</name>
</gene>
<feature type="domain" description="Thiopeptide-type bacteriocin biosynthesis" evidence="2">
    <location>
        <begin position="713"/>
        <end position="955"/>
    </location>
</feature>
<dbReference type="Pfam" id="PF14028">
    <property type="entry name" value="Lant_dehydr_C"/>
    <property type="match status" value="1"/>
</dbReference>
<evidence type="ECO:0000313" key="3">
    <source>
        <dbReference type="EMBL" id="MFB8775803.1"/>
    </source>
</evidence>
<dbReference type="InterPro" id="IPR006827">
    <property type="entry name" value="Lant_deHydtase_N"/>
</dbReference>
<dbReference type="InterPro" id="IPR023809">
    <property type="entry name" value="Thiopep_bacteriocin_synth_dom"/>
</dbReference>
<dbReference type="Pfam" id="PF04738">
    <property type="entry name" value="Lant_dehydr_N"/>
    <property type="match status" value="2"/>
</dbReference>
<proteinExistence type="predicted"/>
<dbReference type="Proteomes" id="UP001585080">
    <property type="component" value="Unassembled WGS sequence"/>
</dbReference>
<evidence type="ECO:0000313" key="4">
    <source>
        <dbReference type="Proteomes" id="UP001585080"/>
    </source>
</evidence>
<dbReference type="NCBIfam" id="TIGR03891">
    <property type="entry name" value="thiopep_ocin"/>
    <property type="match status" value="1"/>
</dbReference>
<feature type="domain" description="Lantibiotic dehydratase N-terminal" evidence="1">
    <location>
        <begin position="46"/>
        <end position="264"/>
    </location>
</feature>
<keyword evidence="4" id="KW-1185">Reference proteome</keyword>